<protein>
    <submittedName>
        <fullName evidence="2">DUF2254 domain-containing protein</fullName>
    </submittedName>
</protein>
<dbReference type="AlphaFoldDB" id="A0A9Q4CA73"/>
<dbReference type="EMBL" id="JAPMKU010000004">
    <property type="protein sequence ID" value="MCX7469141.1"/>
    <property type="molecule type" value="Genomic_DNA"/>
</dbReference>
<gene>
    <name evidence="2" type="ORF">OS129_09665</name>
</gene>
<organism evidence="2 3">
    <name type="scientific">Corynebacterium pygosceleis</name>
    <dbReference type="NCBI Taxonomy" id="2800406"/>
    <lineage>
        <taxon>Bacteria</taxon>
        <taxon>Bacillati</taxon>
        <taxon>Actinomycetota</taxon>
        <taxon>Actinomycetes</taxon>
        <taxon>Mycobacteriales</taxon>
        <taxon>Corynebacteriaceae</taxon>
        <taxon>Corynebacterium</taxon>
    </lineage>
</organism>
<feature type="transmembrane region" description="Helical" evidence="1">
    <location>
        <begin position="12"/>
        <end position="36"/>
    </location>
</feature>
<proteinExistence type="predicted"/>
<name>A0A9Q4CA73_9CORY</name>
<evidence type="ECO:0000313" key="3">
    <source>
        <dbReference type="Proteomes" id="UP001071478"/>
    </source>
</evidence>
<keyword evidence="1" id="KW-0812">Transmembrane</keyword>
<evidence type="ECO:0000256" key="1">
    <source>
        <dbReference type="SAM" id="Phobius"/>
    </source>
</evidence>
<feature type="transmembrane region" description="Helical" evidence="1">
    <location>
        <begin position="138"/>
        <end position="159"/>
    </location>
</feature>
<keyword evidence="1" id="KW-0472">Membrane</keyword>
<evidence type="ECO:0000313" key="2">
    <source>
        <dbReference type="EMBL" id="MCX7469141.1"/>
    </source>
</evidence>
<feature type="transmembrane region" description="Helical" evidence="1">
    <location>
        <begin position="108"/>
        <end position="126"/>
    </location>
</feature>
<feature type="transmembrane region" description="Helical" evidence="1">
    <location>
        <begin position="67"/>
        <end position="87"/>
    </location>
</feature>
<dbReference type="RefSeq" id="WP_200253401.1">
    <property type="nucleotide sequence ID" value="NZ_JAENIQ020000004.1"/>
</dbReference>
<keyword evidence="1" id="KW-1133">Transmembrane helix</keyword>
<reference evidence="2" key="1">
    <citation type="submission" date="2022-11" db="EMBL/GenBank/DDBJ databases">
        <title>Corynebacterium sp. isolated from Penguins.</title>
        <authorList>
            <person name="Sedlar K."/>
            <person name="Svec P."/>
        </authorList>
    </citation>
    <scope>NUCLEOTIDE SEQUENCE</scope>
    <source>
        <strain evidence="2">P7374</strain>
    </source>
</reference>
<dbReference type="InterPro" id="IPR018723">
    <property type="entry name" value="DUF2254_membrane"/>
</dbReference>
<comment type="caution">
    <text evidence="2">The sequence shown here is derived from an EMBL/GenBank/DDBJ whole genome shotgun (WGS) entry which is preliminary data.</text>
</comment>
<dbReference type="Proteomes" id="UP001071478">
    <property type="component" value="Unassembled WGS sequence"/>
</dbReference>
<accession>A0A9Q4CA73</accession>
<dbReference type="Pfam" id="PF10011">
    <property type="entry name" value="DUF2254"/>
    <property type="match status" value="1"/>
</dbReference>
<sequence>MSFLRHRLVRAFGLFWFLPAVMVLFSVALAQALIVLERHLGVPGSLAFVYAGGESGARSLLSAMTGMSIGVAGTLFSITIAALSSVISTMGPRLLHSFLADRGIQATLGIFLATFAFSLFSLRAVSAGTGDTIFIPHYNVSAAMIYAALCVGFLVYYINHMAQSINMTRVVNLLTGDLSRALERGTEAAEEQGDVPRAGDGFFDGAATSVFTERGGYVQQVDYPRLADIAEKHDCVVQLLVRPGNYLLTGSEIARVVHGGDVPEGITDCLLLGSSRDDSQDLEFSVNQLLEVGVRALSPGTNDPFTAMGVIDRFAESLARLENRELPRGVISRNGTLRVEFDVTTFEGLVDTMFHQLRQNATGCTAVYIRLLERLGDVAGIVTARKRLDHLRRHVDLVWDDARRTVTNAGDLEDIRLRYRRARKACARRARGADVVGD</sequence>